<comment type="caution">
    <text evidence="1">The sequence shown here is derived from an EMBL/GenBank/DDBJ whole genome shotgun (WGS) entry which is preliminary data.</text>
</comment>
<dbReference type="Proteomes" id="UP001208938">
    <property type="component" value="Unassembled WGS sequence"/>
</dbReference>
<evidence type="ECO:0000313" key="1">
    <source>
        <dbReference type="EMBL" id="MCW1934966.1"/>
    </source>
</evidence>
<gene>
    <name evidence="1" type="ORF">OKW52_22605</name>
</gene>
<reference evidence="1 2" key="1">
    <citation type="submission" date="2022-10" db="EMBL/GenBank/DDBJ databases">
        <title>Pararhodobacter sp. nov., isolated from marine algae.</title>
        <authorList>
            <person name="Choi B.J."/>
            <person name="Kim J.M."/>
            <person name="Lee J.K."/>
            <person name="Choi D.G."/>
            <person name="Jeon C.O."/>
        </authorList>
    </citation>
    <scope>NUCLEOTIDE SEQUENCE [LARGE SCALE GENOMIC DNA]</scope>
    <source>
        <strain evidence="1 2">ZQ420</strain>
    </source>
</reference>
<organism evidence="1 2">
    <name type="scientific">Pararhodobacter zhoushanensis</name>
    <dbReference type="NCBI Taxonomy" id="2479545"/>
    <lineage>
        <taxon>Bacteria</taxon>
        <taxon>Pseudomonadati</taxon>
        <taxon>Pseudomonadota</taxon>
        <taxon>Alphaproteobacteria</taxon>
        <taxon>Rhodobacterales</taxon>
        <taxon>Paracoccaceae</taxon>
        <taxon>Pararhodobacter</taxon>
    </lineage>
</organism>
<name>A0ABT3H594_9RHOB</name>
<protein>
    <submittedName>
        <fullName evidence="1">Uncharacterized protein</fullName>
    </submittedName>
</protein>
<dbReference type="EMBL" id="JAPDFL010000002">
    <property type="protein sequence ID" value="MCW1934966.1"/>
    <property type="molecule type" value="Genomic_DNA"/>
</dbReference>
<sequence length="261" mass="28885">MKRIAKPSIGSYETWLKQILKAANVSRSLNLCYMEHPESFSALDPLVDFPDAQILLNHAARGEPFLIASTHQGPHLAAWWLAKFLPNLRILSNQTAVRTDSPISGAPLVIDGSSSGGRELLSLLKKGTAIAGSIDQPIVADKKFESDRFTLELSLFDLPPIRVSTLIPRLAWKHRVPSYWMATRLDAGKIRFDLARMPDATEETGWAEWAQIWMSQYKAHLEQYLQQGPENLNLPNALFEAIAGSIHRHGGGAALADGKTL</sequence>
<proteinExistence type="predicted"/>
<evidence type="ECO:0000313" key="2">
    <source>
        <dbReference type="Proteomes" id="UP001208938"/>
    </source>
</evidence>
<dbReference type="RefSeq" id="WP_264507851.1">
    <property type="nucleotide sequence ID" value="NZ_JAPDFL010000002.1"/>
</dbReference>
<keyword evidence="2" id="KW-1185">Reference proteome</keyword>
<accession>A0ABT3H594</accession>